<dbReference type="EMBL" id="CAMAPF010000984">
    <property type="protein sequence ID" value="CAH9134889.1"/>
    <property type="molecule type" value="Genomic_DNA"/>
</dbReference>
<organism evidence="1 2">
    <name type="scientific">Cuscuta epithymum</name>
    <dbReference type="NCBI Taxonomy" id="186058"/>
    <lineage>
        <taxon>Eukaryota</taxon>
        <taxon>Viridiplantae</taxon>
        <taxon>Streptophyta</taxon>
        <taxon>Embryophyta</taxon>
        <taxon>Tracheophyta</taxon>
        <taxon>Spermatophyta</taxon>
        <taxon>Magnoliopsida</taxon>
        <taxon>eudicotyledons</taxon>
        <taxon>Gunneridae</taxon>
        <taxon>Pentapetalae</taxon>
        <taxon>asterids</taxon>
        <taxon>lamiids</taxon>
        <taxon>Solanales</taxon>
        <taxon>Convolvulaceae</taxon>
        <taxon>Cuscuteae</taxon>
        <taxon>Cuscuta</taxon>
        <taxon>Cuscuta subgen. Cuscuta</taxon>
    </lineage>
</organism>
<evidence type="ECO:0000313" key="1">
    <source>
        <dbReference type="EMBL" id="CAH9134889.1"/>
    </source>
</evidence>
<reference evidence="1" key="1">
    <citation type="submission" date="2022-07" db="EMBL/GenBank/DDBJ databases">
        <authorList>
            <person name="Macas J."/>
            <person name="Novak P."/>
            <person name="Neumann P."/>
        </authorList>
    </citation>
    <scope>NUCLEOTIDE SEQUENCE</scope>
</reference>
<keyword evidence="2" id="KW-1185">Reference proteome</keyword>
<dbReference type="AlphaFoldDB" id="A0AAV0FH18"/>
<dbReference type="Proteomes" id="UP001152523">
    <property type="component" value="Unassembled WGS sequence"/>
</dbReference>
<sequence>MLSKQIHQTSVVNFKFPIQVITIVYARTLEKTQSTQEVPPHLPANRALEKNVYHCITVIPAQRAYRGVKNQIEPAKIVRGDFTRLIYGTKLRSLSMYRTDSLPGGRIRKLRLTPKYLIGRDAFFMPSRFMILECLADPALPHIKEHFSKLIICPEAS</sequence>
<proteinExistence type="predicted"/>
<protein>
    <submittedName>
        <fullName evidence="1">Uncharacterized protein</fullName>
    </submittedName>
</protein>
<accession>A0AAV0FH18</accession>
<name>A0AAV0FH18_9ASTE</name>
<gene>
    <name evidence="1" type="ORF">CEPIT_LOCUS34092</name>
</gene>
<evidence type="ECO:0000313" key="2">
    <source>
        <dbReference type="Proteomes" id="UP001152523"/>
    </source>
</evidence>
<comment type="caution">
    <text evidence="1">The sequence shown here is derived from an EMBL/GenBank/DDBJ whole genome shotgun (WGS) entry which is preliminary data.</text>
</comment>